<evidence type="ECO:0000259" key="12">
    <source>
        <dbReference type="Pfam" id="PF13880"/>
    </source>
</evidence>
<evidence type="ECO:0000256" key="8">
    <source>
        <dbReference type="ARBA" id="ARBA00023306"/>
    </source>
</evidence>
<sequence>MALPSSPLQLPCSPCSSVLAAETLTPPSSPPRVVSSTKPSITQHQTNAFSVLGKRKAPLSDGDNNARPQKRATALEVTKLRNDSLTQMHLSLGQKIEKRCKECGMVYIACSAEDRSLHDQYHNQLNNGYDAGAQFLAKSISTTILGTAPSGDTMCVVTRNDPPWRRKHARNVLDIITKTLGACEISDEELWRAPKDDHAHFELWMYMRGSRCIAAALVELPQHRARRVIVDKNGIAGKEGMSAMERLRQRRSDAAKQVNAPLMVSEKTCTAAMGICRIWTAPAFQKQGLAMLMLDSLYHAWSTKPTQTIGGKLNDVAFSQPTAAGTRLARKWFGSHSGWLVYS</sequence>
<dbReference type="PANTHER" id="PTHR45884:SF2">
    <property type="entry name" value="N-ACETYLTRANSFERASE ECO"/>
    <property type="match status" value="1"/>
</dbReference>
<dbReference type="InterPro" id="IPR028005">
    <property type="entry name" value="AcTrfase_ESCO_Znf_dom"/>
</dbReference>
<dbReference type="GO" id="GO:0000785">
    <property type="term" value="C:chromatin"/>
    <property type="evidence" value="ECO:0007669"/>
    <property type="project" value="TreeGrafter"/>
</dbReference>
<name>A0A6H0Y0L9_9PEZI</name>
<keyword evidence="7" id="KW-0539">Nucleus</keyword>
<evidence type="ECO:0000259" key="11">
    <source>
        <dbReference type="Pfam" id="PF13878"/>
    </source>
</evidence>
<feature type="compositionally biased region" description="Low complexity" evidence="10">
    <location>
        <begin position="31"/>
        <end position="40"/>
    </location>
</feature>
<evidence type="ECO:0000256" key="7">
    <source>
        <dbReference type="ARBA" id="ARBA00023242"/>
    </source>
</evidence>
<comment type="similarity">
    <text evidence="2">Belongs to the acetyltransferase family. ECO subfamily.</text>
</comment>
<feature type="region of interest" description="Disordered" evidence="10">
    <location>
        <begin position="23"/>
        <end position="71"/>
    </location>
</feature>
<dbReference type="OrthoDB" id="428854at2759"/>
<organism evidence="13 14">
    <name type="scientific">Peltaster fructicola</name>
    <dbReference type="NCBI Taxonomy" id="286661"/>
    <lineage>
        <taxon>Eukaryota</taxon>
        <taxon>Fungi</taxon>
        <taxon>Dikarya</taxon>
        <taxon>Ascomycota</taxon>
        <taxon>Pezizomycotina</taxon>
        <taxon>Dothideomycetes</taxon>
        <taxon>Dothideomycetes incertae sedis</taxon>
        <taxon>Peltaster</taxon>
    </lineage>
</organism>
<evidence type="ECO:0000256" key="10">
    <source>
        <dbReference type="SAM" id="MobiDB-lite"/>
    </source>
</evidence>
<gene>
    <name evidence="13" type="ORF">AMS68_006070</name>
</gene>
<keyword evidence="9" id="KW-0012">Acyltransferase</keyword>
<evidence type="ECO:0000313" key="13">
    <source>
        <dbReference type="EMBL" id="QIX00553.1"/>
    </source>
</evidence>
<dbReference type="GO" id="GO:0008270">
    <property type="term" value="F:zinc ion binding"/>
    <property type="evidence" value="ECO:0007669"/>
    <property type="project" value="UniProtKB-KW"/>
</dbReference>
<evidence type="ECO:0000256" key="6">
    <source>
        <dbReference type="ARBA" id="ARBA00022833"/>
    </source>
</evidence>
<keyword evidence="8" id="KW-0131">Cell cycle</keyword>
<dbReference type="Pfam" id="PF13878">
    <property type="entry name" value="zf-C2H2_3"/>
    <property type="match status" value="1"/>
</dbReference>
<evidence type="ECO:0000256" key="3">
    <source>
        <dbReference type="ARBA" id="ARBA00022679"/>
    </source>
</evidence>
<dbReference type="AlphaFoldDB" id="A0A6H0Y0L9"/>
<dbReference type="GO" id="GO:0061733">
    <property type="term" value="F:protein-lysine-acetyltransferase activity"/>
    <property type="evidence" value="ECO:0007669"/>
    <property type="project" value="TreeGrafter"/>
</dbReference>
<keyword evidence="4" id="KW-0479">Metal-binding</keyword>
<dbReference type="Proteomes" id="UP000503462">
    <property type="component" value="Chromosome 4"/>
</dbReference>
<reference evidence="13 14" key="1">
    <citation type="journal article" date="2016" name="Sci. Rep.">
        <title>Peltaster fructicola genome reveals evolution from an invasive phytopathogen to an ectophytic parasite.</title>
        <authorList>
            <person name="Xu C."/>
            <person name="Chen H."/>
            <person name="Gleason M.L."/>
            <person name="Xu J.R."/>
            <person name="Liu H."/>
            <person name="Zhang R."/>
            <person name="Sun G."/>
        </authorList>
    </citation>
    <scope>NUCLEOTIDE SEQUENCE [LARGE SCALE GENOMIC DNA]</scope>
    <source>
        <strain evidence="13 14">LNHT1506</strain>
    </source>
</reference>
<feature type="domain" description="N-acetyltransferase ESCO acetyl-transferase" evidence="12">
    <location>
        <begin position="271"/>
        <end position="342"/>
    </location>
</feature>
<dbReference type="Pfam" id="PF13880">
    <property type="entry name" value="Acetyltransf_13"/>
    <property type="match status" value="1"/>
</dbReference>
<evidence type="ECO:0000256" key="4">
    <source>
        <dbReference type="ARBA" id="ARBA00022723"/>
    </source>
</evidence>
<accession>A0A6H0Y0L9</accession>
<evidence type="ECO:0000256" key="2">
    <source>
        <dbReference type="ARBA" id="ARBA00005816"/>
    </source>
</evidence>
<protein>
    <recommendedName>
        <fullName evidence="15">N-acetyltransferase domain-containing protein</fullName>
    </recommendedName>
</protein>
<dbReference type="EMBL" id="CP051142">
    <property type="protein sequence ID" value="QIX00553.1"/>
    <property type="molecule type" value="Genomic_DNA"/>
</dbReference>
<evidence type="ECO:0000256" key="5">
    <source>
        <dbReference type="ARBA" id="ARBA00022771"/>
    </source>
</evidence>
<proteinExistence type="inferred from homology"/>
<keyword evidence="3" id="KW-0808">Transferase</keyword>
<dbReference type="GO" id="GO:0005634">
    <property type="term" value="C:nucleus"/>
    <property type="evidence" value="ECO:0007669"/>
    <property type="project" value="UniProtKB-SubCell"/>
</dbReference>
<evidence type="ECO:0000256" key="9">
    <source>
        <dbReference type="ARBA" id="ARBA00023315"/>
    </source>
</evidence>
<evidence type="ECO:0008006" key="15">
    <source>
        <dbReference type="Google" id="ProtNLM"/>
    </source>
</evidence>
<dbReference type="GO" id="GO:0007064">
    <property type="term" value="P:mitotic sister chromatid cohesion"/>
    <property type="evidence" value="ECO:0007669"/>
    <property type="project" value="TreeGrafter"/>
</dbReference>
<evidence type="ECO:0000256" key="1">
    <source>
        <dbReference type="ARBA" id="ARBA00004123"/>
    </source>
</evidence>
<feature type="domain" description="N-acetyltransferase ESCO zinc-finger" evidence="11">
    <location>
        <begin position="87"/>
        <end position="124"/>
    </location>
</feature>
<keyword evidence="6" id="KW-0862">Zinc</keyword>
<dbReference type="PANTHER" id="PTHR45884">
    <property type="entry name" value="N-ACETYLTRANSFERASE ECO"/>
    <property type="match status" value="1"/>
</dbReference>
<keyword evidence="14" id="KW-1185">Reference proteome</keyword>
<dbReference type="InterPro" id="IPR028009">
    <property type="entry name" value="ESCO_Acetyltransf_dom"/>
</dbReference>
<evidence type="ECO:0000313" key="14">
    <source>
        <dbReference type="Proteomes" id="UP000503462"/>
    </source>
</evidence>
<comment type="subcellular location">
    <subcellularLocation>
        <location evidence="1">Nucleus</location>
    </subcellularLocation>
</comment>
<keyword evidence="5" id="KW-0863">Zinc-finger</keyword>